<dbReference type="EMBL" id="CP111020">
    <property type="protein sequence ID" value="WAR15739.1"/>
    <property type="molecule type" value="Genomic_DNA"/>
</dbReference>
<accession>A0ABY7F4K5</accession>
<dbReference type="Pfam" id="PF13843">
    <property type="entry name" value="DDE_Tnp_1_7"/>
    <property type="match status" value="1"/>
</dbReference>
<dbReference type="PANTHER" id="PTHR46579:SF1">
    <property type="entry name" value="F5_8 TYPE C DOMAIN-CONTAINING PROTEIN"/>
    <property type="match status" value="1"/>
</dbReference>
<dbReference type="InterPro" id="IPR029526">
    <property type="entry name" value="PGBD"/>
</dbReference>
<evidence type="ECO:0000259" key="1">
    <source>
        <dbReference type="Pfam" id="PF13843"/>
    </source>
</evidence>
<protein>
    <submittedName>
        <fullName evidence="2">PGBD4-like protein</fullName>
    </submittedName>
</protein>
<feature type="domain" description="PiggyBac transposable element-derived protein" evidence="1">
    <location>
        <begin position="422"/>
        <end position="583"/>
    </location>
</feature>
<dbReference type="Pfam" id="PF02992">
    <property type="entry name" value="Transposase_21"/>
    <property type="match status" value="1"/>
</dbReference>
<proteinExistence type="predicted"/>
<dbReference type="PANTHER" id="PTHR46579">
    <property type="entry name" value="F5/8 TYPE C DOMAIN-CONTAINING PROTEIN-RELATED"/>
    <property type="match status" value="1"/>
</dbReference>
<dbReference type="InterPro" id="IPR004242">
    <property type="entry name" value="Transposase_21"/>
</dbReference>
<keyword evidence="3" id="KW-1185">Reference proteome</keyword>
<sequence>MWYTDGVPLFKSSKISIWPLSLSINELPAQERFKQENILSAGLWFGKSKPSMSCFLKPFHDSLNRFRDIGYEINCKHCSSITKVKGVLLCGTCDLPATCMLMNMTQFNGKYGCPQCKQEGEVVFPFDDLIDEPKRNHNEFVQHREEAFASSKPIFVVKGPSWWTNCCSDIINGTAIDYMHSVLLGLVRRLLHLWFDSKFSSHPFSVSHLVNKRLSSIKPPYYIKRHPRDIKEQSKYWKASECRAWLFHYSVPVLFGLLKKNIFQHYLLLVEAIYILNLESISNSDLKHCEELLIKYSCMFSALYGDQHMSANLHQLLHLHDTVEQLGPLWLGEKIGNSAYVIGAKHLKKLDITFAEVIFQSTNFAMGDCYMFYRVMINGTVYHSEKYNTFSRNSCTAIYIIDDFTETPGPNFPDDFDVDHATPLYYFWLVFPFQLITLIVQHTNAFAQWVQARDGFDSFWHETSEAEMRAFLAINVLMGIQQLPLISMYWSSNPFIGNPGIIGTMTCNRFQKLAQYFHVSDRASEPRRGDPGYDRLFKVREVMTAVMDCFKRAYTLSKEVAVDEAMIKYSGRLSFRQYMPNKPI</sequence>
<evidence type="ECO:0000313" key="2">
    <source>
        <dbReference type="EMBL" id="WAR15739.1"/>
    </source>
</evidence>
<organism evidence="2 3">
    <name type="scientific">Mya arenaria</name>
    <name type="common">Soft-shell clam</name>
    <dbReference type="NCBI Taxonomy" id="6604"/>
    <lineage>
        <taxon>Eukaryota</taxon>
        <taxon>Metazoa</taxon>
        <taxon>Spiralia</taxon>
        <taxon>Lophotrochozoa</taxon>
        <taxon>Mollusca</taxon>
        <taxon>Bivalvia</taxon>
        <taxon>Autobranchia</taxon>
        <taxon>Heteroconchia</taxon>
        <taxon>Euheterodonta</taxon>
        <taxon>Imparidentia</taxon>
        <taxon>Neoheterodontei</taxon>
        <taxon>Myida</taxon>
        <taxon>Myoidea</taxon>
        <taxon>Myidae</taxon>
        <taxon>Mya</taxon>
    </lineage>
</organism>
<reference evidence="2" key="1">
    <citation type="submission" date="2022-11" db="EMBL/GenBank/DDBJ databases">
        <title>Centuries of genome instability and evolution in soft-shell clam transmissible cancer (bioRxiv).</title>
        <authorList>
            <person name="Hart S.F.M."/>
            <person name="Yonemitsu M.A."/>
            <person name="Giersch R.M."/>
            <person name="Beal B.F."/>
            <person name="Arriagada G."/>
            <person name="Davis B.W."/>
            <person name="Ostrander E.A."/>
            <person name="Goff S.P."/>
            <person name="Metzger M.J."/>
        </authorList>
    </citation>
    <scope>NUCLEOTIDE SEQUENCE</scope>
    <source>
        <strain evidence="2">MELC-2E11</strain>
        <tissue evidence="2">Siphon/mantle</tissue>
    </source>
</reference>
<dbReference type="Proteomes" id="UP001164746">
    <property type="component" value="Chromosome 9"/>
</dbReference>
<evidence type="ECO:0000313" key="3">
    <source>
        <dbReference type="Proteomes" id="UP001164746"/>
    </source>
</evidence>
<gene>
    <name evidence="2" type="ORF">MAR_005844</name>
</gene>
<name>A0ABY7F4K5_MYAAR</name>